<dbReference type="PANTHER" id="PTHR43767">
    <property type="entry name" value="LONG-CHAIN-FATTY-ACID--COA LIGASE"/>
    <property type="match status" value="1"/>
</dbReference>
<keyword evidence="3" id="KW-0436">Ligase</keyword>
<dbReference type="Pfam" id="PF13193">
    <property type="entry name" value="AMP-binding_C"/>
    <property type="match status" value="1"/>
</dbReference>
<evidence type="ECO:0000313" key="3">
    <source>
        <dbReference type="EMBL" id="NVN09770.1"/>
    </source>
</evidence>
<comment type="caution">
    <text evidence="3">The sequence shown here is derived from an EMBL/GenBank/DDBJ whole genome shotgun (WGS) entry which is preliminary data.</text>
</comment>
<organism evidence="3 4">
    <name type="scientific">Nguyenibacter vanlangensis</name>
    <dbReference type="NCBI Taxonomy" id="1216886"/>
    <lineage>
        <taxon>Bacteria</taxon>
        <taxon>Pseudomonadati</taxon>
        <taxon>Pseudomonadota</taxon>
        <taxon>Alphaproteobacteria</taxon>
        <taxon>Acetobacterales</taxon>
        <taxon>Acetobacteraceae</taxon>
        <taxon>Nguyenibacter</taxon>
    </lineage>
</organism>
<dbReference type="Gene3D" id="3.30.300.30">
    <property type="match status" value="1"/>
</dbReference>
<dbReference type="InterPro" id="IPR020845">
    <property type="entry name" value="AMP-binding_CS"/>
</dbReference>
<dbReference type="NCBIfam" id="TIGR03098">
    <property type="entry name" value="ligase_PEP_1"/>
    <property type="match status" value="1"/>
</dbReference>
<dbReference type="PANTHER" id="PTHR43767:SF10">
    <property type="entry name" value="SURFACTIN SYNTHASE SUBUNIT 1"/>
    <property type="match status" value="1"/>
</dbReference>
<dbReference type="InterPro" id="IPR017529">
    <property type="entry name" value="AcylCoA_ligase_PEP_1"/>
</dbReference>
<dbReference type="Pfam" id="PF00501">
    <property type="entry name" value="AMP-binding"/>
    <property type="match status" value="1"/>
</dbReference>
<dbReference type="GO" id="GO:0016877">
    <property type="term" value="F:ligase activity, forming carbon-sulfur bonds"/>
    <property type="evidence" value="ECO:0007669"/>
    <property type="project" value="UniProtKB-ARBA"/>
</dbReference>
<feature type="domain" description="AMP-binding enzyme C-terminal" evidence="2">
    <location>
        <begin position="421"/>
        <end position="499"/>
    </location>
</feature>
<proteinExistence type="predicted"/>
<dbReference type="EMBL" id="JABXXP010000004">
    <property type="protein sequence ID" value="NVN09770.1"/>
    <property type="molecule type" value="Genomic_DNA"/>
</dbReference>
<protein>
    <submittedName>
        <fullName evidence="3">Acyl-CoA ligase (AMP-forming), exosortase A system-associated</fullName>
    </submittedName>
</protein>
<dbReference type="SUPFAM" id="SSF56801">
    <property type="entry name" value="Acetyl-CoA synthetase-like"/>
    <property type="match status" value="1"/>
</dbReference>
<dbReference type="Gene3D" id="3.40.50.12780">
    <property type="entry name" value="N-terminal domain of ligase-like"/>
    <property type="match status" value="1"/>
</dbReference>
<reference evidence="3 4" key="1">
    <citation type="submission" date="2020-06" db="EMBL/GenBank/DDBJ databases">
        <title>Description of novel acetic acid bacteria.</title>
        <authorList>
            <person name="Sombolestani A."/>
        </authorList>
    </citation>
    <scope>NUCLEOTIDE SEQUENCE [LARGE SCALE GENOMIC DNA]</scope>
    <source>
        <strain evidence="3 4">LMG 31431</strain>
    </source>
</reference>
<evidence type="ECO:0000313" key="4">
    <source>
        <dbReference type="Proteomes" id="UP000534870"/>
    </source>
</evidence>
<dbReference type="PROSITE" id="PS00455">
    <property type="entry name" value="AMP_BINDING"/>
    <property type="match status" value="1"/>
</dbReference>
<dbReference type="InterPro" id="IPR000873">
    <property type="entry name" value="AMP-dep_synth/lig_dom"/>
</dbReference>
<dbReference type="InterPro" id="IPR025110">
    <property type="entry name" value="AMP-bd_C"/>
</dbReference>
<dbReference type="InterPro" id="IPR050237">
    <property type="entry name" value="ATP-dep_AMP-bd_enzyme"/>
</dbReference>
<dbReference type="InterPro" id="IPR045851">
    <property type="entry name" value="AMP-bd_C_sf"/>
</dbReference>
<dbReference type="Proteomes" id="UP000534870">
    <property type="component" value="Unassembled WGS sequence"/>
</dbReference>
<sequence>MLRKAAWERPDKIALTYRKDALAFGAFDDRVDAIAAGMVEAGIRSGDRVAIYLDKNFEFAIALVACMRIGAMAVPINPLLKNQQAGHILANSQARAIITTGRRSSCMEAASFEGMLIRTDTSTTNAQNLVEWSDLEACGASLPALNGSELDPAAILYTSGSTGAPKGVVLSHRNLVAGAQSVNAYLGTRSDDTILSVLPMSFDAGLSQLTTAIDAQAKIHLLTFLVADEVVAACREHAVTSITGVPPLWHRLTAADWDASTAGTIRTIANTGGHMPAPLLGTLRRTFPKASPYLMYGLTEAFRSTYLDPMEVERRPNSIGKAVPNADVRVLREDGTEADSGEIGELVHRGAFVTLGYWRAPEATAARFRPVPDPFGASLRQDIAVWSGDLVRRDDDGFLYFIGRRDGLIKTSGYRVSATDIEEALLAAPGVSEAVAFGVPHPTLGQAIVALYVASDSHPDNAREGLDAIGRTCARSLPNYAVPHEIVMRADLPRNPNGKIDRPLLEAEYRQVFATQSTLEPVR</sequence>
<gene>
    <name evidence="3" type="ORF">HUK84_01175</name>
</gene>
<accession>A0A7Y7IT03</accession>
<evidence type="ECO:0000259" key="1">
    <source>
        <dbReference type="Pfam" id="PF00501"/>
    </source>
</evidence>
<feature type="domain" description="AMP-dependent synthetase/ligase" evidence="1">
    <location>
        <begin position="3"/>
        <end position="358"/>
    </location>
</feature>
<name>A0A7Y7IT03_9PROT</name>
<dbReference type="InterPro" id="IPR042099">
    <property type="entry name" value="ANL_N_sf"/>
</dbReference>
<evidence type="ECO:0000259" key="2">
    <source>
        <dbReference type="Pfam" id="PF13193"/>
    </source>
</evidence>
<dbReference type="AlphaFoldDB" id="A0A7Y7IT03"/>